<dbReference type="SMART" id="SM00342">
    <property type="entry name" value="HTH_ARAC"/>
    <property type="match status" value="1"/>
</dbReference>
<evidence type="ECO:0000256" key="2">
    <source>
        <dbReference type="ARBA" id="ARBA00023125"/>
    </source>
</evidence>
<name>A0A1I1DWU0_9RHOB</name>
<evidence type="ECO:0000313" key="5">
    <source>
        <dbReference type="EMBL" id="SFB77043.1"/>
    </source>
</evidence>
<evidence type="ECO:0000256" key="3">
    <source>
        <dbReference type="ARBA" id="ARBA00023163"/>
    </source>
</evidence>
<dbReference type="GO" id="GO:0003700">
    <property type="term" value="F:DNA-binding transcription factor activity"/>
    <property type="evidence" value="ECO:0007669"/>
    <property type="project" value="InterPro"/>
</dbReference>
<evidence type="ECO:0000256" key="1">
    <source>
        <dbReference type="ARBA" id="ARBA00023015"/>
    </source>
</evidence>
<feature type="domain" description="HTH araC/xylS-type" evidence="4">
    <location>
        <begin position="198"/>
        <end position="296"/>
    </location>
</feature>
<dbReference type="SUPFAM" id="SSF46689">
    <property type="entry name" value="Homeodomain-like"/>
    <property type="match status" value="1"/>
</dbReference>
<gene>
    <name evidence="5" type="ORF">SAMN04488094_101410</name>
</gene>
<dbReference type="PANTHER" id="PTHR47894">
    <property type="entry name" value="HTH-TYPE TRANSCRIPTIONAL REGULATOR GADX"/>
    <property type="match status" value="1"/>
</dbReference>
<evidence type="ECO:0000313" key="6">
    <source>
        <dbReference type="Proteomes" id="UP000198728"/>
    </source>
</evidence>
<evidence type="ECO:0000259" key="4">
    <source>
        <dbReference type="PROSITE" id="PS01124"/>
    </source>
</evidence>
<accession>A0A1I1DWU0</accession>
<dbReference type="PROSITE" id="PS01124">
    <property type="entry name" value="HTH_ARAC_FAMILY_2"/>
    <property type="match status" value="1"/>
</dbReference>
<dbReference type="PRINTS" id="PR00032">
    <property type="entry name" value="HTHARAC"/>
</dbReference>
<proteinExistence type="predicted"/>
<dbReference type="InterPro" id="IPR020449">
    <property type="entry name" value="Tscrpt_reg_AraC-type_HTH"/>
</dbReference>
<dbReference type="InterPro" id="IPR018060">
    <property type="entry name" value="HTH_AraC"/>
</dbReference>
<protein>
    <submittedName>
        <fullName evidence="5">AraC-type DNA-binding protein</fullName>
    </submittedName>
</protein>
<dbReference type="STRING" id="441112.SAMN04488094_101410"/>
<keyword evidence="6" id="KW-1185">Reference proteome</keyword>
<keyword evidence="2 5" id="KW-0238">DNA-binding</keyword>
<dbReference type="InterPro" id="IPR009057">
    <property type="entry name" value="Homeodomain-like_sf"/>
</dbReference>
<dbReference type="AlphaFoldDB" id="A0A1I1DWU0"/>
<dbReference type="Pfam" id="PF12625">
    <property type="entry name" value="Arabinose_bd"/>
    <property type="match status" value="1"/>
</dbReference>
<dbReference type="Pfam" id="PF12833">
    <property type="entry name" value="HTH_18"/>
    <property type="match status" value="1"/>
</dbReference>
<dbReference type="Gene3D" id="1.10.10.60">
    <property type="entry name" value="Homeodomain-like"/>
    <property type="match status" value="1"/>
</dbReference>
<keyword evidence="3" id="KW-0804">Transcription</keyword>
<dbReference type="EMBL" id="FOLG01000001">
    <property type="protein sequence ID" value="SFB77043.1"/>
    <property type="molecule type" value="Genomic_DNA"/>
</dbReference>
<dbReference type="InterPro" id="IPR032687">
    <property type="entry name" value="AraC-type_N"/>
</dbReference>
<sequence length="300" mass="33642">MDRAGLSDGVLERANGVTTIWQLGEVARHCAVRTGHLDIGWTAAASAALDDYGQFSEHVLSTQTLATRLSAFCRAANDEYSEASFNVERRRNALLFKRGPIAGDEISARQTELYVVYMMLSTIRSVLGRAWQPMQIWLQTFHRKETEALFDVGKTDLRFEHSETVIAIHDDDLVRSLETAEQANAEDDFNSLSVNTAGALTKLIDSYLGDRHVSLTFIARICDVQPRALQRLLARENTTFGELLAQRRTTAAVEHLKSPDMSIADVSYCLGYAHQAHFCRAFRRQTGLTPSEYRRALQKS</sequence>
<keyword evidence="1" id="KW-0805">Transcription regulation</keyword>
<dbReference type="GO" id="GO:0000976">
    <property type="term" value="F:transcription cis-regulatory region binding"/>
    <property type="evidence" value="ECO:0007669"/>
    <property type="project" value="TreeGrafter"/>
</dbReference>
<dbReference type="Proteomes" id="UP000198728">
    <property type="component" value="Unassembled WGS sequence"/>
</dbReference>
<reference evidence="5 6" key="1">
    <citation type="submission" date="2016-10" db="EMBL/GenBank/DDBJ databases">
        <authorList>
            <person name="de Groot N.N."/>
        </authorList>
    </citation>
    <scope>NUCLEOTIDE SEQUENCE [LARGE SCALE GENOMIC DNA]</scope>
    <source>
        <strain evidence="5 6">DSM 19548</strain>
    </source>
</reference>
<dbReference type="GO" id="GO:0005829">
    <property type="term" value="C:cytosol"/>
    <property type="evidence" value="ECO:0007669"/>
    <property type="project" value="TreeGrafter"/>
</dbReference>
<dbReference type="PANTHER" id="PTHR47894:SF4">
    <property type="entry name" value="HTH-TYPE TRANSCRIPTIONAL REGULATOR GADX"/>
    <property type="match status" value="1"/>
</dbReference>
<organism evidence="5 6">
    <name type="scientific">Tropicimonas isoalkanivorans</name>
    <dbReference type="NCBI Taxonomy" id="441112"/>
    <lineage>
        <taxon>Bacteria</taxon>
        <taxon>Pseudomonadati</taxon>
        <taxon>Pseudomonadota</taxon>
        <taxon>Alphaproteobacteria</taxon>
        <taxon>Rhodobacterales</taxon>
        <taxon>Roseobacteraceae</taxon>
        <taxon>Tropicimonas</taxon>
    </lineage>
</organism>